<protein>
    <recommendedName>
        <fullName evidence="1">Nucleoside phosphorylase domain-containing protein</fullName>
    </recommendedName>
</protein>
<reference evidence="2" key="1">
    <citation type="submission" date="2023-01" db="EMBL/GenBank/DDBJ databases">
        <title>Colletotrichum chrysophilum M932 genome sequence.</title>
        <authorList>
            <person name="Baroncelli R."/>
        </authorList>
    </citation>
    <scope>NUCLEOTIDE SEQUENCE</scope>
    <source>
        <strain evidence="2">M932</strain>
    </source>
</reference>
<dbReference type="Gene3D" id="2.130.10.10">
    <property type="entry name" value="YVTN repeat-like/Quinoprotein amine dehydrogenase"/>
    <property type="match status" value="1"/>
</dbReference>
<dbReference type="GO" id="GO:0009116">
    <property type="term" value="P:nucleoside metabolic process"/>
    <property type="evidence" value="ECO:0007669"/>
    <property type="project" value="InterPro"/>
</dbReference>
<name>A0AAD9A5R9_9PEZI</name>
<keyword evidence="3" id="KW-1185">Reference proteome</keyword>
<evidence type="ECO:0000313" key="3">
    <source>
        <dbReference type="Proteomes" id="UP001243330"/>
    </source>
</evidence>
<dbReference type="GO" id="GO:0003824">
    <property type="term" value="F:catalytic activity"/>
    <property type="evidence" value="ECO:0007669"/>
    <property type="project" value="InterPro"/>
</dbReference>
<dbReference type="InterPro" id="IPR015943">
    <property type="entry name" value="WD40/YVTN_repeat-like_dom_sf"/>
</dbReference>
<feature type="domain" description="Nucleoside phosphorylase" evidence="1">
    <location>
        <begin position="27"/>
        <end position="292"/>
    </location>
</feature>
<dbReference type="Proteomes" id="UP001243330">
    <property type="component" value="Unassembled WGS sequence"/>
</dbReference>
<proteinExistence type="predicted"/>
<accession>A0AAD9A5R9</accession>
<evidence type="ECO:0000259" key="1">
    <source>
        <dbReference type="Pfam" id="PF01048"/>
    </source>
</evidence>
<dbReference type="EMBL" id="JAQOWY010000443">
    <property type="protein sequence ID" value="KAK1841976.1"/>
    <property type="molecule type" value="Genomic_DNA"/>
</dbReference>
<dbReference type="SUPFAM" id="SSF53167">
    <property type="entry name" value="Purine and uridine phosphorylases"/>
    <property type="match status" value="1"/>
</dbReference>
<dbReference type="InterPro" id="IPR053137">
    <property type="entry name" value="NLR-like"/>
</dbReference>
<dbReference type="Pfam" id="PF01048">
    <property type="entry name" value="PNP_UDP_1"/>
    <property type="match status" value="1"/>
</dbReference>
<dbReference type="AlphaFoldDB" id="A0AAD9A5R9"/>
<sequence length="791" mass="88750">MGITTSRVVSANEGVTSEAEDKNAYTVGWICALPLEMAAAELMLDEIYETIQFDQDKNDHNSYTLGRMKSHKVVIACLPSGDIGTTPAATVANDMLRTFKSIRFALLVGIGGGAPFSGQDIRLGDIVVSKPTGTSGGVIQYDRGKKRPNGEFERTGTLLELLREAVGKIQDETIRKKYSHQGEPNDLLFEAKYEHVETGSHCDGCDISQTVQRKNRKDTTPVVHYGNIASGNQIMRDSATRDQLSKELGVLCFETEAAGLMQNFPCLVIRGICDYSDSHKNKIWQHYAAATAAAYAKDLLSIVVPTHVQKEKIVELVLRGLIYQLVVDALDECVTDRGKLLGFIQASSKGFAKWIVSSRNFPDIREALEMKTAETERLISLEQQQDRISSIVQKYIKKNVEDLAIKKDYDDSTRSKVESHLHKNANNTFLWVALVCKTLGNIQNYEVEMILDDLPESLTALYKRMLHDVSTTRNGTLRRKVLAILSVLERPIAVGELQFITELPSHISANMNFVEQLLKDCGSFLILHDGIVRFVHQSAVDFLQDEDFMQNEQFDGLSRVADRHRSVFQYAFSVLYKCETLKRNIYGLEAPGSQVEDIRPPESDPLAFLEYSCVHWPGLSEDAKALADFIGDANRFVLYNREVMEKYPLQLYASSLVFSPQDSIVKKYFRHDIPDWIVRLLGLDSAWNPCLQTLPNGYRVEELSFSSDGKWLASSSTIDHEDVVKVWAADTGILMHTLEGNFPYLLSFSFSGDSKKPSQLAIAPKSNCVEIWDPESGTHLRTLDDRSNQRN</sequence>
<dbReference type="Gene3D" id="3.40.50.1580">
    <property type="entry name" value="Nucleoside phosphorylase domain"/>
    <property type="match status" value="1"/>
</dbReference>
<comment type="caution">
    <text evidence="2">The sequence shown here is derived from an EMBL/GenBank/DDBJ whole genome shotgun (WGS) entry which is preliminary data.</text>
</comment>
<evidence type="ECO:0000313" key="2">
    <source>
        <dbReference type="EMBL" id="KAK1841976.1"/>
    </source>
</evidence>
<dbReference type="SUPFAM" id="SSF50998">
    <property type="entry name" value="Quinoprotein alcohol dehydrogenase-like"/>
    <property type="match status" value="1"/>
</dbReference>
<dbReference type="InterPro" id="IPR011047">
    <property type="entry name" value="Quinoprotein_ADH-like_sf"/>
</dbReference>
<gene>
    <name evidence="2" type="ORF">CCHR01_15389</name>
</gene>
<organism evidence="2 3">
    <name type="scientific">Colletotrichum chrysophilum</name>
    <dbReference type="NCBI Taxonomy" id="1836956"/>
    <lineage>
        <taxon>Eukaryota</taxon>
        <taxon>Fungi</taxon>
        <taxon>Dikarya</taxon>
        <taxon>Ascomycota</taxon>
        <taxon>Pezizomycotina</taxon>
        <taxon>Sordariomycetes</taxon>
        <taxon>Hypocreomycetidae</taxon>
        <taxon>Glomerellales</taxon>
        <taxon>Glomerellaceae</taxon>
        <taxon>Colletotrichum</taxon>
        <taxon>Colletotrichum gloeosporioides species complex</taxon>
    </lineage>
</organism>
<dbReference type="PANTHER" id="PTHR46082">
    <property type="entry name" value="ATP/GTP-BINDING PROTEIN-RELATED"/>
    <property type="match status" value="1"/>
</dbReference>
<dbReference type="InterPro" id="IPR000845">
    <property type="entry name" value="Nucleoside_phosphorylase_d"/>
</dbReference>
<dbReference type="InterPro" id="IPR035994">
    <property type="entry name" value="Nucleoside_phosphorylase_sf"/>
</dbReference>
<dbReference type="PANTHER" id="PTHR46082:SF11">
    <property type="entry name" value="AAA+ ATPASE DOMAIN-CONTAINING PROTEIN-RELATED"/>
    <property type="match status" value="1"/>
</dbReference>